<name>A0A6V7R990_9BACL</name>
<dbReference type="PANTHER" id="PTHR13812:SF19">
    <property type="entry name" value="KETIMINE REDUCTASE MU-CRYSTALLIN"/>
    <property type="match status" value="1"/>
</dbReference>
<protein>
    <submittedName>
        <fullName evidence="1">L-lysine cyclodeaminase</fullName>
    </submittedName>
</protein>
<dbReference type="EMBL" id="CAJEWE010000007">
    <property type="protein sequence ID" value="CAD2074077.1"/>
    <property type="molecule type" value="Genomic_DNA"/>
</dbReference>
<gene>
    <name evidence="1" type="primary">rapL_1</name>
    <name evidence="1" type="ORF">JEOSCH030_00617</name>
</gene>
<dbReference type="InterPro" id="IPR036291">
    <property type="entry name" value="NAD(P)-bd_dom_sf"/>
</dbReference>
<dbReference type="PANTHER" id="PTHR13812">
    <property type="entry name" value="KETIMINE REDUCTASE MU-CRYSTALLIN"/>
    <property type="match status" value="1"/>
</dbReference>
<dbReference type="GO" id="GO:0005737">
    <property type="term" value="C:cytoplasm"/>
    <property type="evidence" value="ECO:0007669"/>
    <property type="project" value="TreeGrafter"/>
</dbReference>
<reference evidence="1 2" key="1">
    <citation type="submission" date="2020-07" db="EMBL/GenBank/DDBJ databases">
        <authorList>
            <person name="Criscuolo A."/>
        </authorList>
    </citation>
    <scope>NUCLEOTIDE SEQUENCE [LARGE SCALE GENOMIC DNA]</scope>
    <source>
        <strain evidence="2">CIP 111030</strain>
    </source>
</reference>
<dbReference type="RefSeq" id="WP_186085973.1">
    <property type="nucleotide sequence ID" value="NZ_BMDB01000002.1"/>
</dbReference>
<dbReference type="SUPFAM" id="SSF51735">
    <property type="entry name" value="NAD(P)-binding Rossmann-fold domains"/>
    <property type="match status" value="1"/>
</dbReference>
<dbReference type="InterPro" id="IPR023401">
    <property type="entry name" value="ODC_N"/>
</dbReference>
<dbReference type="Proteomes" id="UP000521032">
    <property type="component" value="Unassembled WGS sequence"/>
</dbReference>
<proteinExistence type="predicted"/>
<dbReference type="InterPro" id="IPR003462">
    <property type="entry name" value="ODC_Mu_crystall"/>
</dbReference>
<dbReference type="PIRSF" id="PIRSF001439">
    <property type="entry name" value="CryM"/>
    <property type="match status" value="1"/>
</dbReference>
<evidence type="ECO:0000313" key="2">
    <source>
        <dbReference type="Proteomes" id="UP000521032"/>
    </source>
</evidence>
<dbReference type="Gene3D" id="3.40.50.720">
    <property type="entry name" value="NAD(P)-binding Rossmann-like Domain"/>
    <property type="match status" value="1"/>
</dbReference>
<comment type="caution">
    <text evidence="1">The sequence shown here is derived from an EMBL/GenBank/DDBJ whole genome shotgun (WGS) entry which is preliminary data.</text>
</comment>
<dbReference type="Pfam" id="PF02423">
    <property type="entry name" value="OCD_Mu_crystall"/>
    <property type="match status" value="1"/>
</dbReference>
<dbReference type="Gene3D" id="3.30.1780.10">
    <property type="entry name" value="ornithine cyclodeaminase, domain 1"/>
    <property type="match status" value="1"/>
</dbReference>
<dbReference type="AlphaFoldDB" id="A0A6V7R990"/>
<evidence type="ECO:0000313" key="1">
    <source>
        <dbReference type="EMBL" id="CAD2074077.1"/>
    </source>
</evidence>
<keyword evidence="2" id="KW-1185">Reference proteome</keyword>
<organism evidence="1 2">
    <name type="scientific">Phocicoccus schoeneichii</name>
    <dbReference type="NCBI Taxonomy" id="1812261"/>
    <lineage>
        <taxon>Bacteria</taxon>
        <taxon>Bacillati</taxon>
        <taxon>Bacillota</taxon>
        <taxon>Bacilli</taxon>
        <taxon>Bacillales</taxon>
        <taxon>Salinicoccaceae</taxon>
        <taxon>Phocicoccus</taxon>
    </lineage>
</organism>
<sequence length="305" mass="33447">MKIFTEEEVMSYTMADAIRDTRAILERQNADKIVNRKQVLMAAGHNNMIMNFPALDIEKGLSATKIMSIRDGVSKAYSILTDIESGEVVANVAASYLTELRTGAMSGIATNLLARRDAKVLGVIGTGRMAVQQVFGVLSVRDIEKIVLFNRHLEKAEVFKDKITALGANCEIEIVDDVNVLTEQSDIINTATPAREAVFDDAYVKDGAHINGIGAFMPSTKELNVDTIGRAKYSIADYKKGVETSAGGFIEAVKQEKFEFDRLIQLNEALETQFDRDDADITVFKSVGASLYDMAVAIGAYEKLK</sequence>
<accession>A0A6V7R990</accession>